<name>A0A7G8BRP5_9BACT</name>
<evidence type="ECO:0000313" key="2">
    <source>
        <dbReference type="Proteomes" id="UP000515312"/>
    </source>
</evidence>
<keyword evidence="2" id="KW-1185">Reference proteome</keyword>
<reference evidence="1 2" key="1">
    <citation type="submission" date="2020-08" db="EMBL/GenBank/DDBJ databases">
        <title>Edaphobacter telluris sp. nov. and Acidobacterium dinghuensis sp. nov., two acidobacteria isolated from forest soil.</title>
        <authorList>
            <person name="Fu J."/>
            <person name="Qiu L."/>
        </authorList>
    </citation>
    <scope>NUCLEOTIDE SEQUENCE [LARGE SCALE GENOMIC DNA]</scope>
    <source>
        <strain evidence="1">4Y35</strain>
    </source>
</reference>
<dbReference type="RefSeq" id="WP_186747921.1">
    <property type="nucleotide sequence ID" value="NZ_CP060394.1"/>
</dbReference>
<dbReference type="Proteomes" id="UP000515312">
    <property type="component" value="Chromosome"/>
</dbReference>
<sequence>MRNVAFLPQGQLGNTTGFGLKTGITKDWLRQEVRVDEIKVTAAFASGLAHNEHENMRRPDR</sequence>
<gene>
    <name evidence="1" type="ORF">H7849_16570</name>
</gene>
<evidence type="ECO:0000313" key="1">
    <source>
        <dbReference type="EMBL" id="QNI35215.1"/>
    </source>
</evidence>
<dbReference type="EMBL" id="CP060394">
    <property type="protein sequence ID" value="QNI35215.1"/>
    <property type="molecule type" value="Genomic_DNA"/>
</dbReference>
<organism evidence="1 2">
    <name type="scientific">Alloacidobacterium dinghuense</name>
    <dbReference type="NCBI Taxonomy" id="2763107"/>
    <lineage>
        <taxon>Bacteria</taxon>
        <taxon>Pseudomonadati</taxon>
        <taxon>Acidobacteriota</taxon>
        <taxon>Terriglobia</taxon>
        <taxon>Terriglobales</taxon>
        <taxon>Acidobacteriaceae</taxon>
        <taxon>Alloacidobacterium</taxon>
    </lineage>
</organism>
<proteinExistence type="predicted"/>
<protein>
    <submittedName>
        <fullName evidence="1">Uncharacterized protein</fullName>
    </submittedName>
</protein>
<dbReference type="KEGG" id="adin:H7849_16570"/>
<accession>A0A7G8BRP5</accession>
<dbReference type="AlphaFoldDB" id="A0A7G8BRP5"/>